<dbReference type="Pfam" id="PF18701">
    <property type="entry name" value="DUF5641"/>
    <property type="match status" value="1"/>
</dbReference>
<dbReference type="Pfam" id="PF05380">
    <property type="entry name" value="Peptidase_A17"/>
    <property type="match status" value="1"/>
</dbReference>
<dbReference type="WBParaSite" id="HCON_00179260-00001">
    <property type="protein sequence ID" value="HCON_00179260-00001"/>
    <property type="gene ID" value="HCON_00179260"/>
</dbReference>
<dbReference type="OrthoDB" id="8019190at2759"/>
<feature type="transmembrane region" description="Helical" evidence="2">
    <location>
        <begin position="1060"/>
        <end position="1080"/>
    </location>
</feature>
<dbReference type="InterPro" id="IPR036397">
    <property type="entry name" value="RNaseH_sf"/>
</dbReference>
<dbReference type="OMA" id="TITELIW"/>
<dbReference type="InterPro" id="IPR012337">
    <property type="entry name" value="RNaseH-like_sf"/>
</dbReference>
<name>A0A7I5EE68_HAECO</name>
<keyword evidence="2" id="KW-0472">Membrane</keyword>
<sequence>MSKSRLAPLNHAIAIPRLELAAMMIGSKLLTFVVQNIEVHVSRKFLWTDSSVALTWIRCNKDLPIFVKNRVKVILKNTVDVNVRHIPGNLNPADIGSRGATSQELLQSSSWWKGPDFLTSDDDSWPSDLFHSLQNQHNGDKPGTTCDELPQDSANYCFPTPITKATVLEVSRFSSWKKMVNTMVNVLLFITKKCRSARKYFGTFKTTHIWKVEIILFRLAQAASPPSEEHMKQLKLFLCPATSLWKSKGRIDHATLPPDAITPIFLPRRCYITDLFVLHVHQENNHCGINHTLTILRQSVWIPKGIAAVKRIHYNNCFRCKRNLAKPYSLPPFPSHPQRRVNPPQYPFENVGMDFFGPLQYRTKDNSTDKYWMLLLTCLNSRAIYVDLVLDMTASTVLHNLRRFIATFGCPTWIICDNAQSFKTIEQCYASLPDPPTDEDIIKFCAAKRIEMKFIPSLSPWQGGIYEKMVDIFKRSFKNAISNRLLDIEDIRTIAKEAEAIVNTRPLTYYTDDISFLPLRPIDFLRPYARLNGPQPLEYDAEWTPQETTRDTLLREWNRTTELVSTFWKRWTQEYLSSLRESFKFDHRKPRSYEQNSPTKGDYVIIHDSTLPRGQWKMGEIIGSQDDFKRSVEIRLPSRKIITRPHNLIYKLELHPPDASKQQSSSTNPPRSQPDDDSRELQRHPMITRSKAKLLSNAALVFYCLSILTFHMVSYTNTRCPEDTNFSRTILYATNCVSNGIAVARYDQMDKYTLCWFSVSCPIGHIRFDVSAAPASLCGDTCKCPSWTNSCSFNSGSKTTFSKLKNLTQHLRQYHPDYVCSFNRTSTCDAKKRIGFFNQIQLFDGSLFLVKELTIRIKDYIDKYDFVCVDKRGWKRPPTTRVKGTSRFCEKHECHPDARLFCSYDSPIALLVINESGQNNSDQSIPIKAWGTVMKPYYGYPETSPKTRKVNSGPLESAQEMLLSLECIKGGLFLSTQKAFDVIEVCIKNYCVYAQGMKTESIIFPNSIIMYDYIVSIKAYSNGNLVHDRNLSCKAHPICEMLRPCTFCWERFYNSQCWTIWETILIMTSILLLVILMPWLCYFTKLVGFLLHFAKASTCGILADCNPHRKSLNPRRYMSRRRRLRNRRFLTCVVLLLSILPFERMLSSRLYEN</sequence>
<dbReference type="Proteomes" id="UP000025227">
    <property type="component" value="Unplaced"/>
</dbReference>
<feature type="domain" description="Integrase catalytic" evidence="3">
    <location>
        <begin position="343"/>
        <end position="529"/>
    </location>
</feature>
<keyword evidence="2" id="KW-0812">Transmembrane</keyword>
<reference evidence="5" key="1">
    <citation type="submission" date="2020-12" db="UniProtKB">
        <authorList>
            <consortium name="WormBaseParasite"/>
        </authorList>
    </citation>
    <scope>IDENTIFICATION</scope>
    <source>
        <strain evidence="5">MHco3</strain>
    </source>
</reference>
<dbReference type="InterPro" id="IPR008042">
    <property type="entry name" value="Retrotrans_Pao"/>
</dbReference>
<accession>A0A7I5EE68</accession>
<dbReference type="AlphaFoldDB" id="A0A7I5EE68"/>
<dbReference type="PROSITE" id="PS50994">
    <property type="entry name" value="INTEGRASE"/>
    <property type="match status" value="1"/>
</dbReference>
<dbReference type="GO" id="GO:0003676">
    <property type="term" value="F:nucleic acid binding"/>
    <property type="evidence" value="ECO:0007669"/>
    <property type="project" value="InterPro"/>
</dbReference>
<feature type="compositionally biased region" description="Polar residues" evidence="1">
    <location>
        <begin position="660"/>
        <end position="670"/>
    </location>
</feature>
<evidence type="ECO:0000256" key="2">
    <source>
        <dbReference type="SAM" id="Phobius"/>
    </source>
</evidence>
<evidence type="ECO:0000256" key="1">
    <source>
        <dbReference type="SAM" id="MobiDB-lite"/>
    </source>
</evidence>
<evidence type="ECO:0000313" key="4">
    <source>
        <dbReference type="Proteomes" id="UP000025227"/>
    </source>
</evidence>
<dbReference type="GO" id="GO:0015074">
    <property type="term" value="P:DNA integration"/>
    <property type="evidence" value="ECO:0007669"/>
    <property type="project" value="InterPro"/>
</dbReference>
<protein>
    <submittedName>
        <fullName evidence="5">Integrase catalytic domain-containing protein</fullName>
    </submittedName>
</protein>
<dbReference type="Gene3D" id="3.30.420.10">
    <property type="entry name" value="Ribonuclease H-like superfamily/Ribonuclease H"/>
    <property type="match status" value="1"/>
</dbReference>
<organism evidence="4 5">
    <name type="scientific">Haemonchus contortus</name>
    <name type="common">Barber pole worm</name>
    <dbReference type="NCBI Taxonomy" id="6289"/>
    <lineage>
        <taxon>Eukaryota</taxon>
        <taxon>Metazoa</taxon>
        <taxon>Ecdysozoa</taxon>
        <taxon>Nematoda</taxon>
        <taxon>Chromadorea</taxon>
        <taxon>Rhabditida</taxon>
        <taxon>Rhabditina</taxon>
        <taxon>Rhabditomorpha</taxon>
        <taxon>Strongyloidea</taxon>
        <taxon>Trichostrongylidae</taxon>
        <taxon>Haemonchus</taxon>
    </lineage>
</organism>
<feature type="region of interest" description="Disordered" evidence="1">
    <location>
        <begin position="657"/>
        <end position="683"/>
    </location>
</feature>
<keyword evidence="4" id="KW-1185">Reference proteome</keyword>
<evidence type="ECO:0000259" key="3">
    <source>
        <dbReference type="PROSITE" id="PS50994"/>
    </source>
</evidence>
<dbReference type="PANTHER" id="PTHR47331">
    <property type="entry name" value="PHD-TYPE DOMAIN-CONTAINING PROTEIN"/>
    <property type="match status" value="1"/>
</dbReference>
<dbReference type="InterPro" id="IPR001584">
    <property type="entry name" value="Integrase_cat-core"/>
</dbReference>
<feature type="compositionally biased region" description="Basic and acidic residues" evidence="1">
    <location>
        <begin position="673"/>
        <end position="683"/>
    </location>
</feature>
<dbReference type="SUPFAM" id="SSF53098">
    <property type="entry name" value="Ribonuclease H-like"/>
    <property type="match status" value="1"/>
</dbReference>
<dbReference type="InterPro" id="IPR040676">
    <property type="entry name" value="DUF5641"/>
</dbReference>
<evidence type="ECO:0000313" key="5">
    <source>
        <dbReference type="WBParaSite" id="HCON_00179260-00001"/>
    </source>
</evidence>
<feature type="transmembrane region" description="Helical" evidence="2">
    <location>
        <begin position="1126"/>
        <end position="1142"/>
    </location>
</feature>
<proteinExistence type="predicted"/>
<keyword evidence="2" id="KW-1133">Transmembrane helix</keyword>